<gene>
    <name evidence="8" type="ORF">SAMN02745136_01580</name>
</gene>
<sequence length="387" mass="42026">MKEKPDTLWGKAYILVSVANFFSWLSYNMVTPVLTGYLKTLGGSVFVCGVAAGLFAFTSLLSRPVSGLLVDALNKKKLLYIFTLLMGASLFLYSIIPSIPVILLFRGLHGIAFGISSTASLVLVSECVSEARIGEAVSYFGIMSVASMAIGPAIGIWLSDSYGYRVCMLVSTAMLFVAAFIAAMFPYIHRKSEIEFRITDVFSVPRIVEQKLIGLSGVNASFTMMNGIVSTYLVVFAAERGIHGSSWHFTVNAVVLILTRILMARKMNQWSLKQNLYPAFIFGIVTLLLIGWANSLLLLIIAAAAKAMAQSMSQPALQTEALRRVIPEKRGVACSTMYIGGDLGQAVGPILGGLLAQSFGYGNMFFASVIPLVFACIYFVIWSRSSR</sequence>
<dbReference type="InterPro" id="IPR052714">
    <property type="entry name" value="MFS_Exporter"/>
</dbReference>
<accession>A0A1M6P3R7</accession>
<dbReference type="STRING" id="1121322.SAMN02745136_01580"/>
<comment type="subcellular location">
    <subcellularLocation>
        <location evidence="1">Cell membrane</location>
        <topology evidence="1">Multi-pass membrane protein</topology>
    </subcellularLocation>
</comment>
<dbReference type="EMBL" id="FRAC01000008">
    <property type="protein sequence ID" value="SHK02568.1"/>
    <property type="molecule type" value="Genomic_DNA"/>
</dbReference>
<dbReference type="SUPFAM" id="SSF103473">
    <property type="entry name" value="MFS general substrate transporter"/>
    <property type="match status" value="1"/>
</dbReference>
<feature type="transmembrane region" description="Helical" evidence="6">
    <location>
        <begin position="212"/>
        <end position="235"/>
    </location>
</feature>
<evidence type="ECO:0000256" key="2">
    <source>
        <dbReference type="ARBA" id="ARBA00022448"/>
    </source>
</evidence>
<keyword evidence="2" id="KW-0813">Transport</keyword>
<evidence type="ECO:0000256" key="6">
    <source>
        <dbReference type="SAM" id="Phobius"/>
    </source>
</evidence>
<organism evidence="8 9">
    <name type="scientific">Anaerocolumna jejuensis DSM 15929</name>
    <dbReference type="NCBI Taxonomy" id="1121322"/>
    <lineage>
        <taxon>Bacteria</taxon>
        <taxon>Bacillati</taxon>
        <taxon>Bacillota</taxon>
        <taxon>Clostridia</taxon>
        <taxon>Lachnospirales</taxon>
        <taxon>Lachnospiraceae</taxon>
        <taxon>Anaerocolumna</taxon>
    </lineage>
</organism>
<protein>
    <submittedName>
        <fullName evidence="8">Predicted arabinose efflux permease, MFS family</fullName>
    </submittedName>
</protein>
<keyword evidence="9" id="KW-1185">Reference proteome</keyword>
<feature type="domain" description="Major facilitator superfamily (MFS) profile" evidence="7">
    <location>
        <begin position="12"/>
        <end position="387"/>
    </location>
</feature>
<keyword evidence="3 6" id="KW-0812">Transmembrane</keyword>
<dbReference type="InterPro" id="IPR011701">
    <property type="entry name" value="MFS"/>
</dbReference>
<dbReference type="Pfam" id="PF07690">
    <property type="entry name" value="MFS_1"/>
    <property type="match status" value="1"/>
</dbReference>
<keyword evidence="4 6" id="KW-1133">Transmembrane helix</keyword>
<proteinExistence type="predicted"/>
<evidence type="ECO:0000259" key="7">
    <source>
        <dbReference type="PROSITE" id="PS50850"/>
    </source>
</evidence>
<dbReference type="GO" id="GO:0022857">
    <property type="term" value="F:transmembrane transporter activity"/>
    <property type="evidence" value="ECO:0007669"/>
    <property type="project" value="InterPro"/>
</dbReference>
<dbReference type="CDD" id="cd17489">
    <property type="entry name" value="MFS_YfcJ_like"/>
    <property type="match status" value="1"/>
</dbReference>
<dbReference type="PROSITE" id="PS50850">
    <property type="entry name" value="MFS"/>
    <property type="match status" value="1"/>
</dbReference>
<feature type="transmembrane region" description="Helical" evidence="6">
    <location>
        <begin position="247"/>
        <end position="264"/>
    </location>
</feature>
<evidence type="ECO:0000256" key="1">
    <source>
        <dbReference type="ARBA" id="ARBA00004651"/>
    </source>
</evidence>
<feature type="transmembrane region" description="Helical" evidence="6">
    <location>
        <begin position="12"/>
        <end position="30"/>
    </location>
</feature>
<feature type="transmembrane region" description="Helical" evidence="6">
    <location>
        <begin position="78"/>
        <end position="96"/>
    </location>
</feature>
<dbReference type="InterPro" id="IPR036259">
    <property type="entry name" value="MFS_trans_sf"/>
</dbReference>
<evidence type="ECO:0000313" key="9">
    <source>
        <dbReference type="Proteomes" id="UP000184386"/>
    </source>
</evidence>
<evidence type="ECO:0000256" key="3">
    <source>
        <dbReference type="ARBA" id="ARBA00022692"/>
    </source>
</evidence>
<reference evidence="8 9" key="1">
    <citation type="submission" date="2016-11" db="EMBL/GenBank/DDBJ databases">
        <authorList>
            <person name="Jaros S."/>
            <person name="Januszkiewicz K."/>
            <person name="Wedrychowicz H."/>
        </authorList>
    </citation>
    <scope>NUCLEOTIDE SEQUENCE [LARGE SCALE GENOMIC DNA]</scope>
    <source>
        <strain evidence="8 9">DSM 15929</strain>
    </source>
</reference>
<dbReference type="PANTHER" id="PTHR23531">
    <property type="entry name" value="QUINOLENE RESISTANCE PROTEIN NORA"/>
    <property type="match status" value="1"/>
</dbReference>
<dbReference type="Gene3D" id="1.20.1250.20">
    <property type="entry name" value="MFS general substrate transporter like domains"/>
    <property type="match status" value="1"/>
</dbReference>
<feature type="transmembrane region" description="Helical" evidence="6">
    <location>
        <begin position="163"/>
        <end position="188"/>
    </location>
</feature>
<evidence type="ECO:0000256" key="5">
    <source>
        <dbReference type="ARBA" id="ARBA00023136"/>
    </source>
</evidence>
<dbReference type="GO" id="GO:0005886">
    <property type="term" value="C:plasma membrane"/>
    <property type="evidence" value="ECO:0007669"/>
    <property type="project" value="UniProtKB-SubCell"/>
</dbReference>
<feature type="transmembrane region" description="Helical" evidence="6">
    <location>
        <begin position="276"/>
        <end position="305"/>
    </location>
</feature>
<feature type="transmembrane region" description="Helical" evidence="6">
    <location>
        <begin position="36"/>
        <end position="57"/>
    </location>
</feature>
<feature type="transmembrane region" description="Helical" evidence="6">
    <location>
        <begin position="102"/>
        <end position="124"/>
    </location>
</feature>
<evidence type="ECO:0000256" key="4">
    <source>
        <dbReference type="ARBA" id="ARBA00022989"/>
    </source>
</evidence>
<dbReference type="Proteomes" id="UP000184386">
    <property type="component" value="Unassembled WGS sequence"/>
</dbReference>
<dbReference type="PANTHER" id="PTHR23531:SF1">
    <property type="entry name" value="QUINOLENE RESISTANCE PROTEIN NORA"/>
    <property type="match status" value="1"/>
</dbReference>
<feature type="transmembrane region" description="Helical" evidence="6">
    <location>
        <begin position="136"/>
        <end position="157"/>
    </location>
</feature>
<dbReference type="RefSeq" id="WP_073274515.1">
    <property type="nucleotide sequence ID" value="NZ_FRAC01000008.1"/>
</dbReference>
<dbReference type="OrthoDB" id="9814001at2"/>
<name>A0A1M6P3R7_9FIRM</name>
<keyword evidence="5 6" id="KW-0472">Membrane</keyword>
<feature type="transmembrane region" description="Helical" evidence="6">
    <location>
        <begin position="361"/>
        <end position="381"/>
    </location>
</feature>
<dbReference type="AlphaFoldDB" id="A0A1M6P3R7"/>
<evidence type="ECO:0000313" key="8">
    <source>
        <dbReference type="EMBL" id="SHK02568.1"/>
    </source>
</evidence>
<dbReference type="InterPro" id="IPR020846">
    <property type="entry name" value="MFS_dom"/>
</dbReference>